<dbReference type="Pfam" id="PF01594">
    <property type="entry name" value="AI-2E_transport"/>
    <property type="match status" value="2"/>
</dbReference>
<evidence type="ECO:0000256" key="7">
    <source>
        <dbReference type="ARBA" id="ARBA00023136"/>
    </source>
</evidence>
<dbReference type="KEGG" id="moc:BB934_25720"/>
<feature type="transmembrane region" description="Helical" evidence="9">
    <location>
        <begin position="60"/>
        <end position="81"/>
    </location>
</feature>
<feature type="transmembrane region" description="Helical" evidence="9">
    <location>
        <begin position="336"/>
        <end position="361"/>
    </location>
</feature>
<comment type="similarity">
    <text evidence="2">Belongs to the autoinducer-2 exporter (AI-2E) (TC 2.A.86) family.</text>
</comment>
<evidence type="ECO:0000256" key="6">
    <source>
        <dbReference type="ARBA" id="ARBA00022989"/>
    </source>
</evidence>
<reference evidence="10" key="1">
    <citation type="submission" date="2016-07" db="EMBL/GenBank/DDBJ databases">
        <title>Microvirga ossetica sp. nov. a new species of rhizobia isolated from root nodules of the legume species Vicia alpestris Steven originated from North Ossetia region in the Caucasus.</title>
        <authorList>
            <person name="Safronova V.I."/>
            <person name="Kuznetsova I.G."/>
            <person name="Sazanova A.L."/>
            <person name="Belimov A."/>
            <person name="Andronov E."/>
            <person name="Osledkin Y.S."/>
            <person name="Onishchuk O.P."/>
            <person name="Kurchak O.N."/>
            <person name="Shaposhnikov A.I."/>
            <person name="Willems A."/>
            <person name="Tikhonovich I.A."/>
        </authorList>
    </citation>
    <scope>NUCLEOTIDE SEQUENCE [LARGE SCALE GENOMIC DNA]</scope>
    <source>
        <strain evidence="10">V5/3M</strain>
    </source>
</reference>
<feature type="transmembrane region" description="Helical" evidence="9">
    <location>
        <begin position="31"/>
        <end position="48"/>
    </location>
</feature>
<proteinExistence type="inferred from homology"/>
<evidence type="ECO:0000256" key="4">
    <source>
        <dbReference type="ARBA" id="ARBA00022475"/>
    </source>
</evidence>
<keyword evidence="5 9" id="KW-0812">Transmembrane</keyword>
<keyword evidence="4" id="KW-1003">Cell membrane</keyword>
<evidence type="ECO:0000256" key="1">
    <source>
        <dbReference type="ARBA" id="ARBA00004651"/>
    </source>
</evidence>
<evidence type="ECO:0000256" key="5">
    <source>
        <dbReference type="ARBA" id="ARBA00022692"/>
    </source>
</evidence>
<keyword evidence="7 9" id="KW-0472">Membrane</keyword>
<feature type="region of interest" description="Disordered" evidence="8">
    <location>
        <begin position="452"/>
        <end position="489"/>
    </location>
</feature>
<feature type="region of interest" description="Disordered" evidence="8">
    <location>
        <begin position="130"/>
        <end position="151"/>
    </location>
</feature>
<feature type="transmembrane region" description="Helical" evidence="9">
    <location>
        <begin position="7"/>
        <end position="25"/>
    </location>
</feature>
<keyword evidence="6 9" id="KW-1133">Transmembrane helix</keyword>
<evidence type="ECO:0000256" key="8">
    <source>
        <dbReference type="SAM" id="MobiDB-lite"/>
    </source>
</evidence>
<evidence type="ECO:0000313" key="10">
    <source>
        <dbReference type="EMBL" id="ANY82074.1"/>
    </source>
</evidence>
<keyword evidence="3" id="KW-0813">Transport</keyword>
<feature type="transmembrane region" description="Helical" evidence="9">
    <location>
        <begin position="295"/>
        <end position="316"/>
    </location>
</feature>
<dbReference type="GO" id="GO:0005886">
    <property type="term" value="C:plasma membrane"/>
    <property type="evidence" value="ECO:0007669"/>
    <property type="project" value="UniProtKB-SubCell"/>
</dbReference>
<dbReference type="AlphaFoldDB" id="A0A1B2EQ08"/>
<protein>
    <submittedName>
        <fullName evidence="10">Transporter</fullName>
    </submittedName>
</protein>
<evidence type="ECO:0000256" key="9">
    <source>
        <dbReference type="SAM" id="Phobius"/>
    </source>
</evidence>
<feature type="transmembrane region" description="Helical" evidence="9">
    <location>
        <begin position="237"/>
        <end position="254"/>
    </location>
</feature>
<organism evidence="10">
    <name type="scientific">Microvirga ossetica</name>
    <dbReference type="NCBI Taxonomy" id="1882682"/>
    <lineage>
        <taxon>Bacteria</taxon>
        <taxon>Pseudomonadati</taxon>
        <taxon>Pseudomonadota</taxon>
        <taxon>Alphaproteobacteria</taxon>
        <taxon>Hyphomicrobiales</taxon>
        <taxon>Methylobacteriaceae</taxon>
        <taxon>Microvirga</taxon>
    </lineage>
</organism>
<dbReference type="PANTHER" id="PTHR21716">
    <property type="entry name" value="TRANSMEMBRANE PROTEIN"/>
    <property type="match status" value="1"/>
</dbReference>
<sequence>MLPSGSSSAGLGVVGMIALVIAALYVGREVFVPVALAILLSFVLAPLIRLLQKAHMPRALAVIGVVLVAFAGITALATVMATQVTQLAGDLPRYQVTMREKVQALRGSAASSSALERAADVLQDLGKELDKPHVGATPPTNPLTPSTVPATETKPIPVEVRQPDPGALQTLGAFITPLIHPAATTGIVIIFVIFILLQREDLRNRLIRLAGSHDLQKTTAALDDAAGRLSKLFLTQLALNAAFGVVIGIGLYFIGVPSPVLWGILAAILRFVPYIGAFISAAFPLALAAAVDPGWSMLLMTAALFIVMEPLAGHVVEPLVYGHSTGLSPVAVVVAATFWTWLWGPIGLVLATPLTVCLVVLGRHVEQLEFLDVMLGDRPALSPPEIFYQRMLAGDPAEAADVAEEFLKERSLSVYYDEVALAGLRLARADALRGVLNEDRLERMRATVEELVDDLSDHPDQEPQSGRTDDPEAAAAVEASEGESGRADLPSLALEDLNPRFRGETPILCIAGQSPVDEAAAMMLAQLLTKHGLKARVESAASLSVQAVARIDDAGVAMVCLSYLDAGSPAHMRYAVRRLRRKMPQARILLGCWVEEMDATAATALQEAARADVVATGLREAMALCLDMAQTEATGILKGPIAISAA</sequence>
<evidence type="ECO:0000256" key="2">
    <source>
        <dbReference type="ARBA" id="ARBA00009773"/>
    </source>
</evidence>
<name>A0A1B2EQ08_9HYPH</name>
<gene>
    <name evidence="10" type="ORF">BB934_25720</name>
</gene>
<comment type="subcellular location">
    <subcellularLocation>
        <location evidence="1">Cell membrane</location>
        <topology evidence="1">Multi-pass membrane protein</topology>
    </subcellularLocation>
</comment>
<dbReference type="InterPro" id="IPR002549">
    <property type="entry name" value="AI-2E-like"/>
</dbReference>
<dbReference type="EMBL" id="CP016616">
    <property type="protein sequence ID" value="ANY82074.1"/>
    <property type="molecule type" value="Genomic_DNA"/>
</dbReference>
<feature type="transmembrane region" description="Helical" evidence="9">
    <location>
        <begin position="178"/>
        <end position="197"/>
    </location>
</feature>
<evidence type="ECO:0000256" key="3">
    <source>
        <dbReference type="ARBA" id="ARBA00022448"/>
    </source>
</evidence>
<feature type="transmembrane region" description="Helical" evidence="9">
    <location>
        <begin position="260"/>
        <end position="283"/>
    </location>
</feature>
<accession>A0A1B2EQ08</accession>
<dbReference type="PANTHER" id="PTHR21716:SF53">
    <property type="entry name" value="PERMEASE PERM-RELATED"/>
    <property type="match status" value="1"/>
</dbReference>